<protein>
    <submittedName>
        <fullName evidence="1">Uncharacterized protein</fullName>
    </submittedName>
</protein>
<dbReference type="Proteomes" id="UP000055702">
    <property type="component" value="Unassembled WGS sequence"/>
</dbReference>
<reference evidence="1 2" key="1">
    <citation type="submission" date="2016-01" db="EMBL/GenBank/DDBJ databases">
        <title>Draft genome of the antarctic isolate Shewanella frigidimarina Ag06-30.</title>
        <authorList>
            <person name="Parmeciano Di Noto G."/>
            <person name="Vazquez S."/>
            <person name="Mac Cormack W."/>
            <person name="Iriarte A."/>
            <person name="Quiroga C."/>
        </authorList>
    </citation>
    <scope>NUCLEOTIDE SEQUENCE [LARGE SCALE GENOMIC DNA]</scope>
    <source>
        <strain evidence="1 2">Ag06-30</strain>
    </source>
</reference>
<accession>A0A125BER4</accession>
<sequence>MVFDYQILKKIAIIAIKMKILHRSNDLTKHYSNKKIFKRDKIIKIAIFIMLSQKTCLAVNKNTGKVGTR</sequence>
<comment type="caution">
    <text evidence="1">The sequence shown here is derived from an EMBL/GenBank/DDBJ whole genome shotgun (WGS) entry which is preliminary data.</text>
</comment>
<evidence type="ECO:0000313" key="1">
    <source>
        <dbReference type="EMBL" id="KVX02635.1"/>
    </source>
</evidence>
<dbReference type="EMBL" id="LRDC01000011">
    <property type="protein sequence ID" value="KVX02635.1"/>
    <property type="molecule type" value="Genomic_DNA"/>
</dbReference>
<organism evidence="1">
    <name type="scientific">Shewanella frigidimarina</name>
    <dbReference type="NCBI Taxonomy" id="56812"/>
    <lineage>
        <taxon>Bacteria</taxon>
        <taxon>Pseudomonadati</taxon>
        <taxon>Pseudomonadota</taxon>
        <taxon>Gammaproteobacteria</taxon>
        <taxon>Alteromonadales</taxon>
        <taxon>Shewanellaceae</taxon>
        <taxon>Shewanella</taxon>
    </lineage>
</organism>
<proteinExistence type="predicted"/>
<dbReference type="AlphaFoldDB" id="A0A125BER4"/>
<gene>
    <name evidence="1" type="ORF">AWJ07_13080</name>
</gene>
<name>A0A125BER4_SHEFR</name>
<evidence type="ECO:0000313" key="2">
    <source>
        <dbReference type="Proteomes" id="UP000055702"/>
    </source>
</evidence>